<dbReference type="GO" id="GO:0016036">
    <property type="term" value="P:cellular response to phosphate starvation"/>
    <property type="evidence" value="ECO:0007669"/>
    <property type="project" value="TreeGrafter"/>
</dbReference>
<dbReference type="CDD" id="cd18774">
    <property type="entry name" value="PDC2_HK_sensor"/>
    <property type="match status" value="1"/>
</dbReference>
<dbReference type="InterPro" id="IPR003594">
    <property type="entry name" value="HATPase_dom"/>
</dbReference>
<feature type="transmembrane region" description="Helical" evidence="7">
    <location>
        <begin position="121"/>
        <end position="140"/>
    </location>
</feature>
<dbReference type="EC" id="2.7.13.3" evidence="2"/>
<dbReference type="SMART" id="SM00387">
    <property type="entry name" value="HATPase_c"/>
    <property type="match status" value="1"/>
</dbReference>
<dbReference type="Gene3D" id="3.30.565.10">
    <property type="entry name" value="Histidine kinase-like ATPase, C-terminal domain"/>
    <property type="match status" value="1"/>
</dbReference>
<reference evidence="9" key="2">
    <citation type="journal article" date="2021" name="PeerJ">
        <title>Extensive microbial diversity within the chicken gut microbiome revealed by metagenomics and culture.</title>
        <authorList>
            <person name="Gilroy R."/>
            <person name="Ravi A."/>
            <person name="Getino M."/>
            <person name="Pursley I."/>
            <person name="Horton D.L."/>
            <person name="Alikhan N.F."/>
            <person name="Baker D."/>
            <person name="Gharbi K."/>
            <person name="Hall N."/>
            <person name="Watson M."/>
            <person name="Adriaenssens E.M."/>
            <person name="Foster-Nyarko E."/>
            <person name="Jarju S."/>
            <person name="Secka A."/>
            <person name="Antonio M."/>
            <person name="Oren A."/>
            <person name="Chaudhuri R.R."/>
            <person name="La Ragione R."/>
            <person name="Hildebrand F."/>
            <person name="Pallen M.J."/>
        </authorList>
    </citation>
    <scope>NUCLEOTIDE SEQUENCE</scope>
    <source>
        <strain evidence="9">6919</strain>
    </source>
</reference>
<keyword evidence="7" id="KW-0812">Transmembrane</keyword>
<evidence type="ECO:0000256" key="4">
    <source>
        <dbReference type="ARBA" id="ARBA00022679"/>
    </source>
</evidence>
<dbReference type="PANTHER" id="PTHR45453">
    <property type="entry name" value="PHOSPHATE REGULON SENSOR PROTEIN PHOR"/>
    <property type="match status" value="1"/>
</dbReference>
<organism evidence="9 10">
    <name type="scientific">Candidatus Limisoma faecipullorum</name>
    <dbReference type="NCBI Taxonomy" id="2840854"/>
    <lineage>
        <taxon>Bacteria</taxon>
        <taxon>Pseudomonadati</taxon>
        <taxon>Bacteroidota</taxon>
        <taxon>Bacteroidia</taxon>
        <taxon>Bacteroidales</taxon>
        <taxon>Candidatus Limisoma</taxon>
    </lineage>
</organism>
<dbReference type="Gene3D" id="1.10.287.130">
    <property type="match status" value="1"/>
</dbReference>
<evidence type="ECO:0000259" key="8">
    <source>
        <dbReference type="PROSITE" id="PS50109"/>
    </source>
</evidence>
<accession>A0A9D9IRE5</accession>
<comment type="caution">
    <text evidence="9">The sequence shown here is derived from an EMBL/GenBank/DDBJ whole genome shotgun (WGS) entry which is preliminary data.</text>
</comment>
<evidence type="ECO:0000256" key="5">
    <source>
        <dbReference type="ARBA" id="ARBA00022777"/>
    </source>
</evidence>
<keyword evidence="6" id="KW-0902">Two-component regulatory system</keyword>
<dbReference type="GO" id="GO:0005886">
    <property type="term" value="C:plasma membrane"/>
    <property type="evidence" value="ECO:0007669"/>
    <property type="project" value="TreeGrafter"/>
</dbReference>
<dbReference type="PROSITE" id="PS50109">
    <property type="entry name" value="HIS_KIN"/>
    <property type="match status" value="1"/>
</dbReference>
<evidence type="ECO:0000256" key="6">
    <source>
        <dbReference type="ARBA" id="ARBA00023012"/>
    </source>
</evidence>
<dbReference type="SUPFAM" id="SSF47384">
    <property type="entry name" value="Homodimeric domain of signal transducing histidine kinase"/>
    <property type="match status" value="1"/>
</dbReference>
<keyword evidence="5 9" id="KW-0418">Kinase</keyword>
<evidence type="ECO:0000256" key="2">
    <source>
        <dbReference type="ARBA" id="ARBA00012438"/>
    </source>
</evidence>
<dbReference type="InterPro" id="IPR050351">
    <property type="entry name" value="BphY/WalK/GraS-like"/>
</dbReference>
<gene>
    <name evidence="9" type="ORF">IAB88_07305</name>
</gene>
<dbReference type="SUPFAM" id="SSF55874">
    <property type="entry name" value="ATPase domain of HSP90 chaperone/DNA topoisomerase II/histidine kinase"/>
    <property type="match status" value="1"/>
</dbReference>
<name>A0A9D9IRE5_9BACT</name>
<comment type="catalytic activity">
    <reaction evidence="1">
        <text>ATP + protein L-histidine = ADP + protein N-phospho-L-histidine.</text>
        <dbReference type="EC" id="2.7.13.3"/>
    </reaction>
</comment>
<reference evidence="9" key="1">
    <citation type="submission" date="2020-10" db="EMBL/GenBank/DDBJ databases">
        <authorList>
            <person name="Gilroy R."/>
        </authorList>
    </citation>
    <scope>NUCLEOTIDE SEQUENCE</scope>
    <source>
        <strain evidence="9">6919</strain>
    </source>
</reference>
<dbReference type="InterPro" id="IPR003661">
    <property type="entry name" value="HisK_dim/P_dom"/>
</dbReference>
<dbReference type="PRINTS" id="PR00344">
    <property type="entry name" value="BCTRLSENSOR"/>
</dbReference>
<dbReference type="Gene3D" id="6.10.340.10">
    <property type="match status" value="1"/>
</dbReference>
<evidence type="ECO:0000313" key="10">
    <source>
        <dbReference type="Proteomes" id="UP000823598"/>
    </source>
</evidence>
<keyword evidence="7" id="KW-0472">Membrane</keyword>
<dbReference type="InterPro" id="IPR004358">
    <property type="entry name" value="Sig_transdc_His_kin-like_C"/>
</dbReference>
<dbReference type="Pfam" id="PF00512">
    <property type="entry name" value="HisKA"/>
    <property type="match status" value="1"/>
</dbReference>
<evidence type="ECO:0000313" key="9">
    <source>
        <dbReference type="EMBL" id="MBO8476785.1"/>
    </source>
</evidence>
<evidence type="ECO:0000256" key="7">
    <source>
        <dbReference type="SAM" id="Phobius"/>
    </source>
</evidence>
<dbReference type="Pfam" id="PF02518">
    <property type="entry name" value="HATPase_c"/>
    <property type="match status" value="1"/>
</dbReference>
<feature type="domain" description="Histidine kinase" evidence="8">
    <location>
        <begin position="220"/>
        <end position="434"/>
    </location>
</feature>
<evidence type="ECO:0000256" key="1">
    <source>
        <dbReference type="ARBA" id="ARBA00000085"/>
    </source>
</evidence>
<dbReference type="Proteomes" id="UP000823598">
    <property type="component" value="Unassembled WGS sequence"/>
</dbReference>
<proteinExistence type="predicted"/>
<keyword evidence="3" id="KW-0597">Phosphoprotein</keyword>
<keyword evidence="7" id="KW-1133">Transmembrane helix</keyword>
<dbReference type="InterPro" id="IPR005467">
    <property type="entry name" value="His_kinase_dom"/>
</dbReference>
<dbReference type="FunFam" id="3.30.565.10:FF:000006">
    <property type="entry name" value="Sensor histidine kinase WalK"/>
    <property type="match status" value="1"/>
</dbReference>
<dbReference type="EMBL" id="JADIMC010000084">
    <property type="protein sequence ID" value="MBO8476785.1"/>
    <property type="molecule type" value="Genomic_DNA"/>
</dbReference>
<keyword evidence="4" id="KW-0808">Transferase</keyword>
<sequence>MLDARLQVYNDIILKKYQEDRNLSDPMISQILRDDDLRVTIIDHSGNVLYDSYDKNLENHSDRPEFQKALKDGKGHTIRRFSETDKRYYFYSATSGVGVVVRTALPYNLELRNILRGDMEYIWIVLAITVIINIILYFAINRISLGVSNLREFARQAKAGDIRDFDTSTLPNDELGDVSTVIINMYKELKEVAEQRDKSLEEALYEEKEKTRIKHQLTSNINHELKTPVQAIRGCFETLLDNNLNEEMRRRLLETGYNNTMRLSNLLQDVTLITRITDEKETLEVSDVNIGDVVGEICKDVDAYSIEKKMRINVSLPENVVIRGNRQLIDAIFRNLVNNAIAYSGGRDIFISMTKETDDCYWFDVYDNGTGVEEKHLSRIFERFYRIDSGRSRKSGGTGLGLSIVRNSVLFHGGEIKASNKKSAGLEFVFSLHK</sequence>
<dbReference type="InterPro" id="IPR036097">
    <property type="entry name" value="HisK_dim/P_sf"/>
</dbReference>
<dbReference type="GO" id="GO:0000155">
    <property type="term" value="F:phosphorelay sensor kinase activity"/>
    <property type="evidence" value="ECO:0007669"/>
    <property type="project" value="InterPro"/>
</dbReference>
<dbReference type="GO" id="GO:0004721">
    <property type="term" value="F:phosphoprotein phosphatase activity"/>
    <property type="evidence" value="ECO:0007669"/>
    <property type="project" value="TreeGrafter"/>
</dbReference>
<dbReference type="CDD" id="cd00082">
    <property type="entry name" value="HisKA"/>
    <property type="match status" value="1"/>
</dbReference>
<protein>
    <recommendedName>
        <fullName evidence="2">histidine kinase</fullName>
        <ecNumber evidence="2">2.7.13.3</ecNumber>
    </recommendedName>
</protein>
<dbReference type="SMART" id="SM00388">
    <property type="entry name" value="HisKA"/>
    <property type="match status" value="1"/>
</dbReference>
<dbReference type="PANTHER" id="PTHR45453:SF1">
    <property type="entry name" value="PHOSPHATE REGULON SENSOR PROTEIN PHOR"/>
    <property type="match status" value="1"/>
</dbReference>
<evidence type="ECO:0000256" key="3">
    <source>
        <dbReference type="ARBA" id="ARBA00022553"/>
    </source>
</evidence>
<dbReference type="AlphaFoldDB" id="A0A9D9IRE5"/>
<dbReference type="InterPro" id="IPR036890">
    <property type="entry name" value="HATPase_C_sf"/>
</dbReference>